<dbReference type="PATRIC" id="fig|1291052.5.peg.2083"/>
<dbReference type="AlphaFoldDB" id="A0A0R1ZPR8"/>
<name>A0A0R1ZPR8_9LACO</name>
<dbReference type="Proteomes" id="UP000051679">
    <property type="component" value="Unassembled WGS sequence"/>
</dbReference>
<gene>
    <name evidence="1" type="ORF">FC18_GL002022</name>
</gene>
<keyword evidence="2" id="KW-1185">Reference proteome</keyword>
<sequence>MDIETIPELLSALHAKTPTITLHGPAAKLVRTVLVLHTKTFSPFMRFIDVTAGIIGNALNQDFADHEGEQTGQMMQLSQGQMQQYGLTPENAVFLVNTANEEYRITPKPVLTFTLIKKQHPDKNKIPDQYSKYLQK</sequence>
<protein>
    <submittedName>
        <fullName evidence="1">Uncharacterized protein</fullName>
    </submittedName>
</protein>
<reference evidence="1 2" key="1">
    <citation type="journal article" date="2015" name="Genome Announc.">
        <title>Expanding the biotechnology potential of lactobacilli through comparative genomics of 213 strains and associated genera.</title>
        <authorList>
            <person name="Sun Z."/>
            <person name="Harris H.M."/>
            <person name="McCann A."/>
            <person name="Guo C."/>
            <person name="Argimon S."/>
            <person name="Zhang W."/>
            <person name="Yang X."/>
            <person name="Jeffery I.B."/>
            <person name="Cooney J.C."/>
            <person name="Kagawa T.F."/>
            <person name="Liu W."/>
            <person name="Song Y."/>
            <person name="Salvetti E."/>
            <person name="Wrobel A."/>
            <person name="Rasinkangas P."/>
            <person name="Parkhill J."/>
            <person name="Rea M.C."/>
            <person name="O'Sullivan O."/>
            <person name="Ritari J."/>
            <person name="Douillard F.P."/>
            <person name="Paul Ross R."/>
            <person name="Yang R."/>
            <person name="Briner A.E."/>
            <person name="Felis G.E."/>
            <person name="de Vos W.M."/>
            <person name="Barrangou R."/>
            <person name="Klaenhammer T.R."/>
            <person name="Caufield P.W."/>
            <person name="Cui Y."/>
            <person name="Zhang H."/>
            <person name="O'Toole P.W."/>
        </authorList>
    </citation>
    <scope>NUCLEOTIDE SEQUENCE [LARGE SCALE GENOMIC DNA]</scope>
    <source>
        <strain evidence="1 2">DSM 20505</strain>
    </source>
</reference>
<dbReference type="OrthoDB" id="9991064at2"/>
<comment type="caution">
    <text evidence="1">The sequence shown here is derived from an EMBL/GenBank/DDBJ whole genome shotgun (WGS) entry which is preliminary data.</text>
</comment>
<evidence type="ECO:0000313" key="2">
    <source>
        <dbReference type="Proteomes" id="UP000051679"/>
    </source>
</evidence>
<dbReference type="EMBL" id="AYYO01000003">
    <property type="protein sequence ID" value="KRM56543.1"/>
    <property type="molecule type" value="Genomic_DNA"/>
</dbReference>
<organism evidence="1 2">
    <name type="scientific">Lacticaseibacillus sharpeae JCM 1186 = DSM 20505</name>
    <dbReference type="NCBI Taxonomy" id="1291052"/>
    <lineage>
        <taxon>Bacteria</taxon>
        <taxon>Bacillati</taxon>
        <taxon>Bacillota</taxon>
        <taxon>Bacilli</taxon>
        <taxon>Lactobacillales</taxon>
        <taxon>Lactobacillaceae</taxon>
        <taxon>Lacticaseibacillus</taxon>
    </lineage>
</organism>
<dbReference type="RefSeq" id="WP_054676517.1">
    <property type="nucleotide sequence ID" value="NZ_AYYO01000003.1"/>
</dbReference>
<proteinExistence type="predicted"/>
<evidence type="ECO:0000313" key="1">
    <source>
        <dbReference type="EMBL" id="KRM56543.1"/>
    </source>
</evidence>
<accession>A0A0R1ZPR8</accession>